<dbReference type="InterPro" id="IPR020846">
    <property type="entry name" value="MFS_dom"/>
</dbReference>
<feature type="transmembrane region" description="Helical" evidence="8">
    <location>
        <begin position="238"/>
        <end position="258"/>
    </location>
</feature>
<dbReference type="PROSITE" id="PS50850">
    <property type="entry name" value="MFS"/>
    <property type="match status" value="1"/>
</dbReference>
<dbReference type="PANTHER" id="PTHR23501:SF163">
    <property type="entry name" value="EFFLUX PUMP ALNA"/>
    <property type="match status" value="1"/>
</dbReference>
<dbReference type="EMBL" id="ML735333">
    <property type="protein sequence ID" value="KAE8385504.1"/>
    <property type="molecule type" value="Genomic_DNA"/>
</dbReference>
<evidence type="ECO:0000256" key="4">
    <source>
        <dbReference type="ARBA" id="ARBA00022692"/>
    </source>
</evidence>
<dbReference type="PANTHER" id="PTHR23501">
    <property type="entry name" value="MAJOR FACILITATOR SUPERFAMILY"/>
    <property type="match status" value="1"/>
</dbReference>
<feature type="region of interest" description="Disordered" evidence="7">
    <location>
        <begin position="1"/>
        <end position="25"/>
    </location>
</feature>
<evidence type="ECO:0000256" key="6">
    <source>
        <dbReference type="ARBA" id="ARBA00023136"/>
    </source>
</evidence>
<feature type="transmembrane region" description="Helical" evidence="8">
    <location>
        <begin position="406"/>
        <end position="423"/>
    </location>
</feature>
<name>A0A5N7BUJ3_PETAA</name>
<dbReference type="SUPFAM" id="SSF103473">
    <property type="entry name" value="MFS general substrate transporter"/>
    <property type="match status" value="2"/>
</dbReference>
<keyword evidence="5 8" id="KW-1133">Transmembrane helix</keyword>
<dbReference type="Pfam" id="PF07690">
    <property type="entry name" value="MFS_1"/>
    <property type="match status" value="1"/>
</dbReference>
<feature type="transmembrane region" description="Helical" evidence="8">
    <location>
        <begin position="517"/>
        <end position="535"/>
    </location>
</feature>
<evidence type="ECO:0000256" key="1">
    <source>
        <dbReference type="ARBA" id="ARBA00004141"/>
    </source>
</evidence>
<dbReference type="FunFam" id="1.20.1720.10:FF:000056">
    <property type="entry name" value="MFS transporter, putative"/>
    <property type="match status" value="1"/>
</dbReference>
<dbReference type="OrthoDB" id="10021397at2759"/>
<gene>
    <name evidence="10" type="ORF">BDV23DRAFT_164825</name>
</gene>
<feature type="transmembrane region" description="Helical" evidence="8">
    <location>
        <begin position="352"/>
        <end position="372"/>
    </location>
</feature>
<feature type="transmembrane region" description="Helical" evidence="8">
    <location>
        <begin position="107"/>
        <end position="127"/>
    </location>
</feature>
<accession>A0A5N7BUJ3</accession>
<keyword evidence="6 8" id="KW-0472">Membrane</keyword>
<dbReference type="GO" id="GO:0022857">
    <property type="term" value="F:transmembrane transporter activity"/>
    <property type="evidence" value="ECO:0007669"/>
    <property type="project" value="InterPro"/>
</dbReference>
<evidence type="ECO:0000256" key="7">
    <source>
        <dbReference type="SAM" id="MobiDB-lite"/>
    </source>
</evidence>
<keyword evidence="4 8" id="KW-0812">Transmembrane</keyword>
<feature type="transmembrane region" description="Helical" evidence="8">
    <location>
        <begin position="78"/>
        <end position="100"/>
    </location>
</feature>
<sequence>MGETVDEWSPPRIHDEEKSTPSEYSVAVSEPPRKVHGVAWFLLVLAIYSSTFLYALDNTIVANIQPAIVHALDGVDKIAWVGVAFLMASSATLLTILQLFSQFNIKWMYIISIAIFEIGSAVCGAAPTMNAMIGGRIICGVGGVGQYIGVMNFMPRLTTMKERPIYIGAIGITWGAGTVLGPILGGAFTDSSAGWRWSFYINLCIGGLFAPVYLFLLPSLDPQPRGTPLKQRFARIDFLGSFLLIGAFVAGIIGVNFAGVEYAWSAPGIIVALVLSGVAFIAFGFQQVYCILTTPDTRLFPVEMVSWRQPLMVMVFVCGCCATVCLTVPTYMIPLHFQFVSADGSLQAAVRLLPFVCLLVFSSVAGGYMVSVLPYYKPWFLVGGALCLIGSALMFTVRAGTSAGAIYGYSAILGLGSGMYSQLGHSVAQAKTPVHQLPAAVAFTTTAQLNGMTFALSLAQCVFLNEAIKHIQWVLPSESHERIVSTISGAGSTLVQSLDPETQGKVIDAIVYGLDRAYILSIVAGALVVLMGLAMKWEKLELSGAVAG</sequence>
<evidence type="ECO:0000256" key="2">
    <source>
        <dbReference type="ARBA" id="ARBA00007520"/>
    </source>
</evidence>
<evidence type="ECO:0000256" key="3">
    <source>
        <dbReference type="ARBA" id="ARBA00022448"/>
    </source>
</evidence>
<evidence type="ECO:0000259" key="9">
    <source>
        <dbReference type="PROSITE" id="PS50850"/>
    </source>
</evidence>
<feature type="transmembrane region" description="Helical" evidence="8">
    <location>
        <begin position="133"/>
        <end position="153"/>
    </location>
</feature>
<keyword evidence="3" id="KW-0813">Transport</keyword>
<proteinExistence type="inferred from homology"/>
<dbReference type="FunFam" id="1.20.1250.20:FF:000429">
    <property type="entry name" value="MFS drug efflux transporter, putative"/>
    <property type="match status" value="1"/>
</dbReference>
<comment type="similarity">
    <text evidence="2">Belongs to the major facilitator superfamily. TCR/Tet family.</text>
</comment>
<feature type="transmembrane region" description="Helical" evidence="8">
    <location>
        <begin position="38"/>
        <end position="56"/>
    </location>
</feature>
<dbReference type="InterPro" id="IPR036259">
    <property type="entry name" value="MFS_trans_sf"/>
</dbReference>
<organism evidence="10">
    <name type="scientific">Petromyces alliaceus</name>
    <name type="common">Aspergillus alliaceus</name>
    <dbReference type="NCBI Taxonomy" id="209559"/>
    <lineage>
        <taxon>Eukaryota</taxon>
        <taxon>Fungi</taxon>
        <taxon>Dikarya</taxon>
        <taxon>Ascomycota</taxon>
        <taxon>Pezizomycotina</taxon>
        <taxon>Eurotiomycetes</taxon>
        <taxon>Eurotiomycetidae</taxon>
        <taxon>Eurotiales</taxon>
        <taxon>Aspergillaceae</taxon>
        <taxon>Aspergillus</taxon>
        <taxon>Aspergillus subgen. Circumdati</taxon>
    </lineage>
</organism>
<feature type="transmembrane region" description="Helical" evidence="8">
    <location>
        <begin position="197"/>
        <end position="217"/>
    </location>
</feature>
<feature type="transmembrane region" description="Helical" evidence="8">
    <location>
        <begin position="379"/>
        <end position="400"/>
    </location>
</feature>
<feature type="transmembrane region" description="Helical" evidence="8">
    <location>
        <begin position="264"/>
        <end position="290"/>
    </location>
</feature>
<dbReference type="Gene3D" id="1.20.1250.20">
    <property type="entry name" value="MFS general substrate transporter like domains"/>
    <property type="match status" value="1"/>
</dbReference>
<evidence type="ECO:0000256" key="5">
    <source>
        <dbReference type="ARBA" id="ARBA00022989"/>
    </source>
</evidence>
<protein>
    <submittedName>
        <fullName evidence="10">Major facilitator superfamily domain-containing protein</fullName>
    </submittedName>
</protein>
<feature type="transmembrane region" description="Helical" evidence="8">
    <location>
        <begin position="311"/>
        <end position="332"/>
    </location>
</feature>
<dbReference type="InterPro" id="IPR011701">
    <property type="entry name" value="MFS"/>
</dbReference>
<evidence type="ECO:0000256" key="8">
    <source>
        <dbReference type="SAM" id="Phobius"/>
    </source>
</evidence>
<evidence type="ECO:0000313" key="10">
    <source>
        <dbReference type="EMBL" id="KAE8385504.1"/>
    </source>
</evidence>
<reference evidence="10" key="1">
    <citation type="submission" date="2019-04" db="EMBL/GenBank/DDBJ databases">
        <title>Friends and foes A comparative genomics studyof 23 Aspergillus species from section Flavi.</title>
        <authorList>
            <consortium name="DOE Joint Genome Institute"/>
            <person name="Kjaerbolling I."/>
            <person name="Vesth T."/>
            <person name="Frisvad J.C."/>
            <person name="Nybo J.L."/>
            <person name="Theobald S."/>
            <person name="Kildgaard S."/>
            <person name="Isbrandt T."/>
            <person name="Kuo A."/>
            <person name="Sato A."/>
            <person name="Lyhne E.K."/>
            <person name="Kogle M.E."/>
            <person name="Wiebenga A."/>
            <person name="Kun R.S."/>
            <person name="Lubbers R.J."/>
            <person name="Makela M.R."/>
            <person name="Barry K."/>
            <person name="Chovatia M."/>
            <person name="Clum A."/>
            <person name="Daum C."/>
            <person name="Haridas S."/>
            <person name="He G."/>
            <person name="LaButti K."/>
            <person name="Lipzen A."/>
            <person name="Mondo S."/>
            <person name="Riley R."/>
            <person name="Salamov A."/>
            <person name="Simmons B.A."/>
            <person name="Magnuson J.K."/>
            <person name="Henrissat B."/>
            <person name="Mortensen U.H."/>
            <person name="Larsen T.O."/>
            <person name="Devries R.P."/>
            <person name="Grigoriev I.V."/>
            <person name="Machida M."/>
            <person name="Baker S.E."/>
            <person name="Andersen M.R."/>
        </authorList>
    </citation>
    <scope>NUCLEOTIDE SEQUENCE [LARGE SCALE GENOMIC DNA]</scope>
    <source>
        <strain evidence="10">IBT 14317</strain>
    </source>
</reference>
<feature type="transmembrane region" description="Helical" evidence="8">
    <location>
        <begin position="165"/>
        <end position="185"/>
    </location>
</feature>
<dbReference type="AlphaFoldDB" id="A0A5N7BUJ3"/>
<feature type="domain" description="Major facilitator superfamily (MFS) profile" evidence="9">
    <location>
        <begin position="43"/>
        <end position="503"/>
    </location>
</feature>
<dbReference type="Proteomes" id="UP000326877">
    <property type="component" value="Unassembled WGS sequence"/>
</dbReference>
<dbReference type="GO" id="GO:0005886">
    <property type="term" value="C:plasma membrane"/>
    <property type="evidence" value="ECO:0007669"/>
    <property type="project" value="TreeGrafter"/>
</dbReference>
<comment type="subcellular location">
    <subcellularLocation>
        <location evidence="1">Membrane</location>
        <topology evidence="1">Multi-pass membrane protein</topology>
    </subcellularLocation>
</comment>